<gene>
    <name evidence="1" type="ORF">CDV31_005881</name>
</gene>
<evidence type="ECO:0000313" key="2">
    <source>
        <dbReference type="Proteomes" id="UP000288429"/>
    </source>
</evidence>
<reference evidence="1 2" key="1">
    <citation type="submission" date="2017-06" db="EMBL/GenBank/DDBJ databases">
        <title>Cmopartive genomic analysis of Ambrosia Fusariam Clade fungi.</title>
        <authorList>
            <person name="Stajich J.E."/>
            <person name="Carrillo J."/>
            <person name="Kijimoto T."/>
            <person name="Eskalen A."/>
            <person name="O'Donnell K."/>
            <person name="Kasson M."/>
        </authorList>
    </citation>
    <scope>NUCLEOTIDE SEQUENCE [LARGE SCALE GENOMIC DNA]</scope>
    <source>
        <strain evidence="1 2">NRRL 20438</strain>
    </source>
</reference>
<keyword evidence="2" id="KW-1185">Reference proteome</keyword>
<dbReference type="AlphaFoldDB" id="A0A428UGN8"/>
<evidence type="ECO:0000313" key="1">
    <source>
        <dbReference type="EMBL" id="RSM13461.1"/>
    </source>
</evidence>
<organism evidence="1 2">
    <name type="scientific">Fusarium ambrosium</name>
    <dbReference type="NCBI Taxonomy" id="131363"/>
    <lineage>
        <taxon>Eukaryota</taxon>
        <taxon>Fungi</taxon>
        <taxon>Dikarya</taxon>
        <taxon>Ascomycota</taxon>
        <taxon>Pezizomycotina</taxon>
        <taxon>Sordariomycetes</taxon>
        <taxon>Hypocreomycetidae</taxon>
        <taxon>Hypocreales</taxon>
        <taxon>Nectriaceae</taxon>
        <taxon>Fusarium</taxon>
        <taxon>Fusarium solani species complex</taxon>
    </lineage>
</organism>
<accession>A0A428UGN8</accession>
<sequence>MIDNQQCLSTMIDNQQCLYERNAGHYDEDVAPRIDPPGHKGGFKGCESGMLASKLVIDCATSSLRLS</sequence>
<dbReference type="Proteomes" id="UP000288429">
    <property type="component" value="Unassembled WGS sequence"/>
</dbReference>
<comment type="caution">
    <text evidence="1">The sequence shown here is derived from an EMBL/GenBank/DDBJ whole genome shotgun (WGS) entry which is preliminary data.</text>
</comment>
<name>A0A428UGN8_9HYPO</name>
<dbReference type="EMBL" id="NIZV01000063">
    <property type="protein sequence ID" value="RSM13461.1"/>
    <property type="molecule type" value="Genomic_DNA"/>
</dbReference>
<proteinExistence type="predicted"/>
<protein>
    <submittedName>
        <fullName evidence="1">Uncharacterized protein</fullName>
    </submittedName>
</protein>